<evidence type="ECO:0000256" key="1">
    <source>
        <dbReference type="SAM" id="MobiDB-lite"/>
    </source>
</evidence>
<keyword evidence="5" id="KW-1185">Reference proteome</keyword>
<feature type="region of interest" description="Disordered" evidence="1">
    <location>
        <begin position="36"/>
        <end position="71"/>
    </location>
</feature>
<accession>A0ABS3WC01</accession>
<feature type="compositionally biased region" description="Low complexity" evidence="1">
    <location>
        <begin position="36"/>
        <end position="52"/>
    </location>
</feature>
<comment type="caution">
    <text evidence="4">The sequence shown here is derived from an EMBL/GenBank/DDBJ whole genome shotgun (WGS) entry which is preliminary data.</text>
</comment>
<sequence length="525" mass="57914">MKLRKTALIPLMLASLILLLLASACGSNNGGSGKNDGAAAAGNTGNNAPADANKPDETATNEPANEPAKTDEAPAELTYYYIVYDMPADQQAVEDAINAYIKPKINATVKLKPVMEAGYKDKINTMLAANESFDILWTSNWGGGDYDNKVAKGALLPLDDLLAKTPALKDAIPQVAWDDTRVDGKIYGVPNMQIAAKAEGFAIQKRFIDKYNIDVNGIKSQMDIEPVLKTIHDNEPDIIPIATTSNMFDFGRQYGYAAQGYKLGDPDYKIVDTVDKPEYKTFLDTMRRWYTSGYIYKDAATMKDDQLVSLLNTGKVAVEWNTTMKPGGEIDDKKRFGNNDVVYVRVSEPEFTGVRPTMNAISRTSKNPEKALEFLQLTSTDPTLFNLITFGIQDKHYTVVGDNTIRINQDGGYKGDQGWVFGNVLIGYLKEGQAPDTWERTKQLNETAKRPEVSGFNFNTEPYKTESVNIAAVSEQYGRALNTGAVDPAKVLPKYQEALKKAGVEKQTAEMQKQLDEWLKANGKK</sequence>
<dbReference type="InterPro" id="IPR050490">
    <property type="entry name" value="Bact_solute-bd_prot1"/>
</dbReference>
<evidence type="ECO:0000256" key="2">
    <source>
        <dbReference type="SAM" id="SignalP"/>
    </source>
</evidence>
<dbReference type="RefSeq" id="WP_208848686.1">
    <property type="nucleotide sequence ID" value="NZ_JAGGDJ010000013.1"/>
</dbReference>
<dbReference type="Proteomes" id="UP000670947">
    <property type="component" value="Unassembled WGS sequence"/>
</dbReference>
<feature type="domain" description="DUF3502" evidence="3">
    <location>
        <begin position="454"/>
        <end position="520"/>
    </location>
</feature>
<dbReference type="SUPFAM" id="SSF53850">
    <property type="entry name" value="Periplasmic binding protein-like II"/>
    <property type="match status" value="1"/>
</dbReference>
<dbReference type="Pfam" id="PF12010">
    <property type="entry name" value="DUF3502"/>
    <property type="match status" value="1"/>
</dbReference>
<gene>
    <name evidence="4" type="ORF">I8J29_16760</name>
</gene>
<dbReference type="EMBL" id="JAGGDJ010000013">
    <property type="protein sequence ID" value="MBO7745861.1"/>
    <property type="molecule type" value="Genomic_DNA"/>
</dbReference>
<dbReference type="InterPro" id="IPR022627">
    <property type="entry name" value="DUF3502"/>
</dbReference>
<organism evidence="4 5">
    <name type="scientific">Paenibacillus artemisiicola</name>
    <dbReference type="NCBI Taxonomy" id="1172618"/>
    <lineage>
        <taxon>Bacteria</taxon>
        <taxon>Bacillati</taxon>
        <taxon>Bacillota</taxon>
        <taxon>Bacilli</taxon>
        <taxon>Bacillales</taxon>
        <taxon>Paenibacillaceae</taxon>
        <taxon>Paenibacillus</taxon>
    </lineage>
</organism>
<dbReference type="PANTHER" id="PTHR43649:SF17">
    <property type="entry name" value="ABC TRANSPORTER SOLUTE BINDING PROTEIN-SUGAR TRANSPORT"/>
    <property type="match status" value="1"/>
</dbReference>
<name>A0ABS3WC01_9BACL</name>
<feature type="chain" id="PRO_5046464389" evidence="2">
    <location>
        <begin position="23"/>
        <end position="525"/>
    </location>
</feature>
<dbReference type="PANTHER" id="PTHR43649">
    <property type="entry name" value="ARABINOSE-BINDING PROTEIN-RELATED"/>
    <property type="match status" value="1"/>
</dbReference>
<dbReference type="Gene3D" id="3.40.190.10">
    <property type="entry name" value="Periplasmic binding protein-like II"/>
    <property type="match status" value="1"/>
</dbReference>
<proteinExistence type="predicted"/>
<evidence type="ECO:0000313" key="5">
    <source>
        <dbReference type="Proteomes" id="UP000670947"/>
    </source>
</evidence>
<evidence type="ECO:0000259" key="3">
    <source>
        <dbReference type="Pfam" id="PF12010"/>
    </source>
</evidence>
<feature type="signal peptide" evidence="2">
    <location>
        <begin position="1"/>
        <end position="22"/>
    </location>
</feature>
<keyword evidence="2" id="KW-0732">Signal</keyword>
<reference evidence="4 5" key="1">
    <citation type="submission" date="2021-03" db="EMBL/GenBank/DDBJ databases">
        <title>Paenibacillus artemisicola MWE-103 whole genome sequence.</title>
        <authorList>
            <person name="Ham Y.J."/>
        </authorList>
    </citation>
    <scope>NUCLEOTIDE SEQUENCE [LARGE SCALE GENOMIC DNA]</scope>
    <source>
        <strain evidence="4 5">MWE-103</strain>
    </source>
</reference>
<protein>
    <submittedName>
        <fullName evidence="4">ABC transporter substrate-binding protein</fullName>
    </submittedName>
</protein>
<evidence type="ECO:0000313" key="4">
    <source>
        <dbReference type="EMBL" id="MBO7745861.1"/>
    </source>
</evidence>
<dbReference type="PROSITE" id="PS51257">
    <property type="entry name" value="PROKAR_LIPOPROTEIN"/>
    <property type="match status" value="1"/>
</dbReference>